<name>A0A8K0K8F4_LADFU</name>
<keyword evidence="2" id="KW-1185">Reference proteome</keyword>
<evidence type="ECO:0000313" key="2">
    <source>
        <dbReference type="Proteomes" id="UP000792457"/>
    </source>
</evidence>
<reference evidence="1" key="1">
    <citation type="submission" date="2013-04" db="EMBL/GenBank/DDBJ databases">
        <authorList>
            <person name="Qu J."/>
            <person name="Murali S.C."/>
            <person name="Bandaranaike D."/>
            <person name="Bellair M."/>
            <person name="Blankenburg K."/>
            <person name="Chao H."/>
            <person name="Dinh H."/>
            <person name="Doddapaneni H."/>
            <person name="Downs B."/>
            <person name="Dugan-Rocha S."/>
            <person name="Elkadiri S."/>
            <person name="Gnanaolivu R.D."/>
            <person name="Hernandez B."/>
            <person name="Javaid M."/>
            <person name="Jayaseelan J.C."/>
            <person name="Lee S."/>
            <person name="Li M."/>
            <person name="Ming W."/>
            <person name="Munidasa M."/>
            <person name="Muniz J."/>
            <person name="Nguyen L."/>
            <person name="Ongeri F."/>
            <person name="Osuji N."/>
            <person name="Pu L.-L."/>
            <person name="Puazo M."/>
            <person name="Qu C."/>
            <person name="Quiroz J."/>
            <person name="Raj R."/>
            <person name="Weissenberger G."/>
            <person name="Xin Y."/>
            <person name="Zou X."/>
            <person name="Han Y."/>
            <person name="Richards S."/>
            <person name="Worley K."/>
            <person name="Muzny D."/>
            <person name="Gibbs R."/>
        </authorList>
    </citation>
    <scope>NUCLEOTIDE SEQUENCE</scope>
    <source>
        <strain evidence="1">Sampled in the wild</strain>
    </source>
</reference>
<dbReference type="Proteomes" id="UP000792457">
    <property type="component" value="Unassembled WGS sequence"/>
</dbReference>
<evidence type="ECO:0000313" key="1">
    <source>
        <dbReference type="EMBL" id="KAG8230424.1"/>
    </source>
</evidence>
<sequence length="172" mass="20245">MQFFCDTTASNTRHINGVYVLLEQKLNRDMLILRQAKSLGYELVLKSDFEADIHREILKFDLQVPDQFKNTCKDKAALLEVHRDILRQAMAPIYFRSKSTLTRFLMKAYEKIDKSIAKAALQKISQHLWYLIDEVTVLSLFDDDVDQETKRIYQLMVNVTSHRRKNFAVHCM</sequence>
<proteinExistence type="predicted"/>
<feature type="non-terminal residue" evidence="1">
    <location>
        <position position="172"/>
    </location>
</feature>
<dbReference type="EMBL" id="KZ308488">
    <property type="protein sequence ID" value="KAG8230424.1"/>
    <property type="molecule type" value="Genomic_DNA"/>
</dbReference>
<protein>
    <submittedName>
        <fullName evidence="1">Uncharacterized protein</fullName>
    </submittedName>
</protein>
<comment type="caution">
    <text evidence="1">The sequence shown here is derived from an EMBL/GenBank/DDBJ whole genome shotgun (WGS) entry which is preliminary data.</text>
</comment>
<dbReference type="OrthoDB" id="6626714at2759"/>
<organism evidence="1 2">
    <name type="scientific">Ladona fulva</name>
    <name type="common">Scarce chaser dragonfly</name>
    <name type="synonym">Libellula fulva</name>
    <dbReference type="NCBI Taxonomy" id="123851"/>
    <lineage>
        <taxon>Eukaryota</taxon>
        <taxon>Metazoa</taxon>
        <taxon>Ecdysozoa</taxon>
        <taxon>Arthropoda</taxon>
        <taxon>Hexapoda</taxon>
        <taxon>Insecta</taxon>
        <taxon>Pterygota</taxon>
        <taxon>Palaeoptera</taxon>
        <taxon>Odonata</taxon>
        <taxon>Epiprocta</taxon>
        <taxon>Anisoptera</taxon>
        <taxon>Libelluloidea</taxon>
        <taxon>Libellulidae</taxon>
        <taxon>Ladona</taxon>
    </lineage>
</organism>
<accession>A0A8K0K8F4</accession>
<dbReference type="AlphaFoldDB" id="A0A8K0K8F4"/>
<gene>
    <name evidence="1" type="ORF">J437_LFUL015445</name>
</gene>
<reference evidence="1" key="2">
    <citation type="submission" date="2017-10" db="EMBL/GenBank/DDBJ databases">
        <title>Ladona fulva Genome sequencing and assembly.</title>
        <authorList>
            <person name="Murali S."/>
            <person name="Richards S."/>
            <person name="Bandaranaike D."/>
            <person name="Bellair M."/>
            <person name="Blankenburg K."/>
            <person name="Chao H."/>
            <person name="Dinh H."/>
            <person name="Doddapaneni H."/>
            <person name="Dugan-Rocha S."/>
            <person name="Elkadiri S."/>
            <person name="Gnanaolivu R."/>
            <person name="Hernandez B."/>
            <person name="Skinner E."/>
            <person name="Javaid M."/>
            <person name="Lee S."/>
            <person name="Li M."/>
            <person name="Ming W."/>
            <person name="Munidasa M."/>
            <person name="Muniz J."/>
            <person name="Nguyen L."/>
            <person name="Hughes D."/>
            <person name="Osuji N."/>
            <person name="Pu L.-L."/>
            <person name="Puazo M."/>
            <person name="Qu C."/>
            <person name="Quiroz J."/>
            <person name="Raj R."/>
            <person name="Weissenberger G."/>
            <person name="Xin Y."/>
            <person name="Zou X."/>
            <person name="Han Y."/>
            <person name="Worley K."/>
            <person name="Muzny D."/>
            <person name="Gibbs R."/>
        </authorList>
    </citation>
    <scope>NUCLEOTIDE SEQUENCE</scope>
    <source>
        <strain evidence="1">Sampled in the wild</strain>
    </source>
</reference>